<accession>A0AAN9I808</accession>
<comment type="caution">
    <text evidence="1">The sequence shown here is derived from an EMBL/GenBank/DDBJ whole genome shotgun (WGS) entry which is preliminary data.</text>
</comment>
<evidence type="ECO:0000313" key="2">
    <source>
        <dbReference type="Proteomes" id="UP001372338"/>
    </source>
</evidence>
<reference evidence="1 2" key="1">
    <citation type="submission" date="2024-01" db="EMBL/GenBank/DDBJ databases">
        <title>The genomes of 5 underutilized Papilionoideae crops provide insights into root nodulation and disease resistanc.</title>
        <authorList>
            <person name="Yuan L."/>
        </authorList>
    </citation>
    <scope>NUCLEOTIDE SEQUENCE [LARGE SCALE GENOMIC DNA]</scope>
    <source>
        <strain evidence="1">ZHUSHIDOU_FW_LH</strain>
        <tissue evidence="1">Leaf</tissue>
    </source>
</reference>
<proteinExistence type="predicted"/>
<dbReference type="AlphaFoldDB" id="A0AAN9I808"/>
<protein>
    <submittedName>
        <fullName evidence="1">Uncharacterized protein</fullName>
    </submittedName>
</protein>
<organism evidence="1 2">
    <name type="scientific">Crotalaria pallida</name>
    <name type="common">Smooth rattlebox</name>
    <name type="synonym">Crotalaria striata</name>
    <dbReference type="NCBI Taxonomy" id="3830"/>
    <lineage>
        <taxon>Eukaryota</taxon>
        <taxon>Viridiplantae</taxon>
        <taxon>Streptophyta</taxon>
        <taxon>Embryophyta</taxon>
        <taxon>Tracheophyta</taxon>
        <taxon>Spermatophyta</taxon>
        <taxon>Magnoliopsida</taxon>
        <taxon>eudicotyledons</taxon>
        <taxon>Gunneridae</taxon>
        <taxon>Pentapetalae</taxon>
        <taxon>rosids</taxon>
        <taxon>fabids</taxon>
        <taxon>Fabales</taxon>
        <taxon>Fabaceae</taxon>
        <taxon>Papilionoideae</taxon>
        <taxon>50 kb inversion clade</taxon>
        <taxon>genistoids sensu lato</taxon>
        <taxon>core genistoids</taxon>
        <taxon>Crotalarieae</taxon>
        <taxon>Crotalaria</taxon>
    </lineage>
</organism>
<evidence type="ECO:0000313" key="1">
    <source>
        <dbReference type="EMBL" id="KAK7268329.1"/>
    </source>
</evidence>
<dbReference type="EMBL" id="JAYWIO010000004">
    <property type="protein sequence ID" value="KAK7268329.1"/>
    <property type="molecule type" value="Genomic_DNA"/>
</dbReference>
<gene>
    <name evidence="1" type="ORF">RIF29_21027</name>
</gene>
<name>A0AAN9I808_CROPI</name>
<sequence length="209" mass="23824">MVSSIQIQGMVDLGDLLQCPITRVGRKIPNPVFNLVGSCLSLDSTTINRKRLDVARGLISADYILLSRLTEFLSNHLKSEHSNDHWDDQRDRAASQKSWEEEDKVDWVSKSLIEGTGVVPISYAIRKLDVILQTNMLFKGDKKEFEVSATTFMEKFIHRTQANGFFEPVAQIRNEKGRNDAKKFYHMIDFPLPLVYEVAGQNLEDSSFD</sequence>
<keyword evidence="2" id="KW-1185">Reference proteome</keyword>
<dbReference type="Proteomes" id="UP001372338">
    <property type="component" value="Unassembled WGS sequence"/>
</dbReference>